<sequence>MQESHTSETAQKSIEATIVSGILSAKIRPGTRLGENQLAALFGVSRTRVREAMMRLETRGIVHVSPRRGWFVVEPSAEDAIAVYEARRVVEAGLLRSMAVLTEEGCKALATHLNEERNAMAAGDRQRLTYLMGDFHIRIAELSGNTIIADILRDLTARTILISMLYQSEFHAAQSHEGHCRIFQAMQTGDFVRAAQLSVEHLDEVEMGLDLTARSDPLSDLRSSLSLPPRTASSISQQPHPKITPSKEQ</sequence>
<protein>
    <submittedName>
        <fullName evidence="6">DNA-binding GntR family transcriptional regulator</fullName>
    </submittedName>
</protein>
<dbReference type="InterPro" id="IPR011711">
    <property type="entry name" value="GntR_C"/>
</dbReference>
<feature type="compositionally biased region" description="Low complexity" evidence="4">
    <location>
        <begin position="218"/>
        <end position="230"/>
    </location>
</feature>
<evidence type="ECO:0000256" key="2">
    <source>
        <dbReference type="ARBA" id="ARBA00023125"/>
    </source>
</evidence>
<keyword evidence="2 6" id="KW-0238">DNA-binding</keyword>
<dbReference type="PANTHER" id="PTHR43537:SF53">
    <property type="entry name" value="HTH-TYPE TRANSCRIPTIONAL REPRESSOR NANR"/>
    <property type="match status" value="1"/>
</dbReference>
<accession>A0A7W6MGY1</accession>
<comment type="caution">
    <text evidence="6">The sequence shown here is derived from an EMBL/GenBank/DDBJ whole genome shotgun (WGS) entry which is preliminary data.</text>
</comment>
<dbReference type="SMART" id="SM00345">
    <property type="entry name" value="HTH_GNTR"/>
    <property type="match status" value="1"/>
</dbReference>
<dbReference type="InterPro" id="IPR036390">
    <property type="entry name" value="WH_DNA-bd_sf"/>
</dbReference>
<dbReference type="AlphaFoldDB" id="A0A7W6MGY1"/>
<dbReference type="EMBL" id="JACIFV010000007">
    <property type="protein sequence ID" value="MBB4192516.1"/>
    <property type="molecule type" value="Genomic_DNA"/>
</dbReference>
<dbReference type="SUPFAM" id="SSF46785">
    <property type="entry name" value="Winged helix' DNA-binding domain"/>
    <property type="match status" value="1"/>
</dbReference>
<evidence type="ECO:0000256" key="4">
    <source>
        <dbReference type="SAM" id="MobiDB-lite"/>
    </source>
</evidence>
<dbReference type="InterPro" id="IPR000524">
    <property type="entry name" value="Tscrpt_reg_HTH_GntR"/>
</dbReference>
<dbReference type="SMART" id="SM00895">
    <property type="entry name" value="FCD"/>
    <property type="match status" value="1"/>
</dbReference>
<keyword evidence="3" id="KW-0804">Transcription</keyword>
<dbReference type="PROSITE" id="PS50949">
    <property type="entry name" value="HTH_GNTR"/>
    <property type="match status" value="1"/>
</dbReference>
<dbReference type="GO" id="GO:0003677">
    <property type="term" value="F:DNA binding"/>
    <property type="evidence" value="ECO:0007669"/>
    <property type="project" value="UniProtKB-KW"/>
</dbReference>
<evidence type="ECO:0000259" key="5">
    <source>
        <dbReference type="PROSITE" id="PS50949"/>
    </source>
</evidence>
<proteinExistence type="predicted"/>
<evidence type="ECO:0000313" key="7">
    <source>
        <dbReference type="Proteomes" id="UP000524492"/>
    </source>
</evidence>
<dbReference type="CDD" id="cd07377">
    <property type="entry name" value="WHTH_GntR"/>
    <property type="match status" value="1"/>
</dbReference>
<evidence type="ECO:0000313" key="6">
    <source>
        <dbReference type="EMBL" id="MBB4192516.1"/>
    </source>
</evidence>
<evidence type="ECO:0000256" key="3">
    <source>
        <dbReference type="ARBA" id="ARBA00023163"/>
    </source>
</evidence>
<feature type="domain" description="HTH gntR-type" evidence="5">
    <location>
        <begin position="8"/>
        <end position="75"/>
    </location>
</feature>
<evidence type="ECO:0000256" key="1">
    <source>
        <dbReference type="ARBA" id="ARBA00023015"/>
    </source>
</evidence>
<dbReference type="InterPro" id="IPR036388">
    <property type="entry name" value="WH-like_DNA-bd_sf"/>
</dbReference>
<organism evidence="6 7">
    <name type="scientific">Rhizobium aethiopicum</name>
    <dbReference type="NCBI Taxonomy" id="1138170"/>
    <lineage>
        <taxon>Bacteria</taxon>
        <taxon>Pseudomonadati</taxon>
        <taxon>Pseudomonadota</taxon>
        <taxon>Alphaproteobacteria</taxon>
        <taxon>Hyphomicrobiales</taxon>
        <taxon>Rhizobiaceae</taxon>
        <taxon>Rhizobium/Agrobacterium group</taxon>
        <taxon>Rhizobium</taxon>
    </lineage>
</organism>
<dbReference type="GO" id="GO:0003700">
    <property type="term" value="F:DNA-binding transcription factor activity"/>
    <property type="evidence" value="ECO:0007669"/>
    <property type="project" value="InterPro"/>
</dbReference>
<gene>
    <name evidence="6" type="ORF">GGD53_002673</name>
</gene>
<dbReference type="PANTHER" id="PTHR43537">
    <property type="entry name" value="TRANSCRIPTIONAL REGULATOR, GNTR FAMILY"/>
    <property type="match status" value="1"/>
</dbReference>
<dbReference type="Pfam" id="PF00392">
    <property type="entry name" value="GntR"/>
    <property type="match status" value="1"/>
</dbReference>
<name>A0A7W6MGY1_9HYPH</name>
<reference evidence="6 7" key="1">
    <citation type="submission" date="2020-08" db="EMBL/GenBank/DDBJ databases">
        <title>Genomic Encyclopedia of Type Strains, Phase IV (KMG-V): Genome sequencing to study the core and pangenomes of soil and plant-associated prokaryotes.</title>
        <authorList>
            <person name="Whitman W."/>
        </authorList>
    </citation>
    <scope>NUCLEOTIDE SEQUENCE [LARGE SCALE GENOMIC DNA]</scope>
    <source>
        <strain evidence="6 7">SEMIA 4074</strain>
    </source>
</reference>
<dbReference type="Gene3D" id="1.20.120.530">
    <property type="entry name" value="GntR ligand-binding domain-like"/>
    <property type="match status" value="1"/>
</dbReference>
<dbReference type="Gene3D" id="1.10.10.10">
    <property type="entry name" value="Winged helix-like DNA-binding domain superfamily/Winged helix DNA-binding domain"/>
    <property type="match status" value="1"/>
</dbReference>
<dbReference type="SUPFAM" id="SSF48008">
    <property type="entry name" value="GntR ligand-binding domain-like"/>
    <property type="match status" value="1"/>
</dbReference>
<dbReference type="PRINTS" id="PR00035">
    <property type="entry name" value="HTHGNTR"/>
</dbReference>
<feature type="region of interest" description="Disordered" evidence="4">
    <location>
        <begin position="218"/>
        <end position="249"/>
    </location>
</feature>
<keyword evidence="7" id="KW-1185">Reference proteome</keyword>
<keyword evidence="1" id="KW-0805">Transcription regulation</keyword>
<dbReference type="Proteomes" id="UP000524492">
    <property type="component" value="Unassembled WGS sequence"/>
</dbReference>
<dbReference type="InterPro" id="IPR008920">
    <property type="entry name" value="TF_FadR/GntR_C"/>
</dbReference>
<dbReference type="Pfam" id="PF07729">
    <property type="entry name" value="FCD"/>
    <property type="match status" value="1"/>
</dbReference>
<dbReference type="RefSeq" id="WP_184456570.1">
    <property type="nucleotide sequence ID" value="NZ_JACIFV010000007.1"/>
</dbReference>